<keyword evidence="2 11" id="KW-0031">Aminopeptidase</keyword>
<dbReference type="FunFam" id="1.25.50.20:FF:000002">
    <property type="entry name" value="Aminopeptidase"/>
    <property type="match status" value="1"/>
</dbReference>
<dbReference type="AlphaFoldDB" id="A0A168CI09"/>
<evidence type="ECO:0000256" key="4">
    <source>
        <dbReference type="ARBA" id="ARBA00022723"/>
    </source>
</evidence>
<evidence type="ECO:0000256" key="5">
    <source>
        <dbReference type="ARBA" id="ARBA00022801"/>
    </source>
</evidence>
<dbReference type="Gene3D" id="1.10.390.10">
    <property type="entry name" value="Neutral Protease Domain 2"/>
    <property type="match status" value="1"/>
</dbReference>
<dbReference type="PANTHER" id="PTHR11533:SF174">
    <property type="entry name" value="PUROMYCIN-SENSITIVE AMINOPEPTIDASE-RELATED"/>
    <property type="match status" value="1"/>
</dbReference>
<feature type="domain" description="Peptidase M1 membrane alanine aminopeptidase" evidence="13">
    <location>
        <begin position="256"/>
        <end position="473"/>
    </location>
</feature>
<protein>
    <recommendedName>
        <fullName evidence="11">Aminopeptidase</fullName>
        <ecNumber evidence="11">3.4.11.-</ecNumber>
    </recommendedName>
</protein>
<dbReference type="SUPFAM" id="SSF55486">
    <property type="entry name" value="Metalloproteases ('zincins'), catalytic domain"/>
    <property type="match status" value="1"/>
</dbReference>
<evidence type="ECO:0000256" key="8">
    <source>
        <dbReference type="PIRSR" id="PIRSR634016-1"/>
    </source>
</evidence>
<dbReference type="FunFam" id="2.60.40.1730:FF:000002">
    <property type="entry name" value="Aminopeptidase"/>
    <property type="match status" value="1"/>
</dbReference>
<evidence type="ECO:0000256" key="10">
    <source>
        <dbReference type="PIRSR" id="PIRSR634016-4"/>
    </source>
</evidence>
<dbReference type="OrthoDB" id="10031169at2759"/>
<feature type="domain" description="ERAP1-like C-terminal" evidence="14">
    <location>
        <begin position="547"/>
        <end position="864"/>
    </location>
</feature>
<evidence type="ECO:0000256" key="1">
    <source>
        <dbReference type="ARBA" id="ARBA00010136"/>
    </source>
</evidence>
<keyword evidence="4 9" id="KW-0479">Metal-binding</keyword>
<dbReference type="GO" id="GO:0000328">
    <property type="term" value="C:fungal-type vacuole lumen"/>
    <property type="evidence" value="ECO:0007669"/>
    <property type="project" value="EnsemblFungi"/>
</dbReference>
<dbReference type="SUPFAM" id="SSF63737">
    <property type="entry name" value="Leukotriene A4 hydrolase N-terminal domain"/>
    <property type="match status" value="1"/>
</dbReference>
<feature type="binding site" evidence="9">
    <location>
        <position position="351"/>
    </location>
    <ligand>
        <name>Zn(2+)</name>
        <dbReference type="ChEBI" id="CHEBI:29105"/>
        <note>catalytic</note>
    </ligand>
</feature>
<dbReference type="FunFam" id="1.10.390.10:FF:000001">
    <property type="entry name" value="Aminopeptidase"/>
    <property type="match status" value="1"/>
</dbReference>
<dbReference type="Pfam" id="PF01433">
    <property type="entry name" value="Peptidase_M1"/>
    <property type="match status" value="1"/>
</dbReference>
<feature type="binding site" evidence="9">
    <location>
        <position position="332"/>
    </location>
    <ligand>
        <name>Zn(2+)</name>
        <dbReference type="ChEBI" id="CHEBI:29105"/>
        <note>catalytic</note>
    </ligand>
</feature>
<dbReference type="EMBL" id="AZGY01000007">
    <property type="protein sequence ID" value="KZZ96628.1"/>
    <property type="molecule type" value="Genomic_DNA"/>
</dbReference>
<proteinExistence type="inferred from homology"/>
<evidence type="ECO:0000256" key="9">
    <source>
        <dbReference type="PIRSR" id="PIRSR634016-3"/>
    </source>
</evidence>
<dbReference type="GO" id="GO:0070006">
    <property type="term" value="F:metalloaminopeptidase activity"/>
    <property type="evidence" value="ECO:0007669"/>
    <property type="project" value="TreeGrafter"/>
</dbReference>
<name>A0A168CI09_9HYPO</name>
<dbReference type="InterPro" id="IPR001930">
    <property type="entry name" value="Peptidase_M1"/>
</dbReference>
<dbReference type="InterPro" id="IPR050344">
    <property type="entry name" value="Peptidase_M1_aminopeptidases"/>
</dbReference>
<dbReference type="InterPro" id="IPR014782">
    <property type="entry name" value="Peptidase_M1_dom"/>
</dbReference>
<evidence type="ECO:0000256" key="6">
    <source>
        <dbReference type="ARBA" id="ARBA00022833"/>
    </source>
</evidence>
<dbReference type="Pfam" id="PF11838">
    <property type="entry name" value="ERAP1_C"/>
    <property type="match status" value="1"/>
</dbReference>
<dbReference type="InterPro" id="IPR024571">
    <property type="entry name" value="ERAP1-like_C_dom"/>
</dbReference>
<dbReference type="Gene3D" id="1.25.50.20">
    <property type="match status" value="1"/>
</dbReference>
<dbReference type="InterPro" id="IPR027268">
    <property type="entry name" value="Peptidase_M4/M1_CTD_sf"/>
</dbReference>
<gene>
    <name evidence="16" type="ORF">AAL_03857</name>
</gene>
<evidence type="ECO:0000313" key="16">
    <source>
        <dbReference type="EMBL" id="KZZ96628.1"/>
    </source>
</evidence>
<keyword evidence="3 11" id="KW-0645">Protease</keyword>
<dbReference type="GO" id="GO:0006508">
    <property type="term" value="P:proteolysis"/>
    <property type="evidence" value="ECO:0007669"/>
    <property type="project" value="UniProtKB-KW"/>
</dbReference>
<dbReference type="Gene3D" id="2.60.40.1910">
    <property type="match status" value="1"/>
</dbReference>
<comment type="caution">
    <text evidence="16">The sequence shown here is derived from an EMBL/GenBank/DDBJ whole genome shotgun (WGS) entry which is preliminary data.</text>
</comment>
<keyword evidence="5 11" id="KW-0378">Hydrolase</keyword>
<keyword evidence="6 9" id="KW-0862">Zinc</keyword>
<dbReference type="GO" id="GO:0061957">
    <property type="term" value="C:NVT complex"/>
    <property type="evidence" value="ECO:0007669"/>
    <property type="project" value="EnsemblFungi"/>
</dbReference>
<dbReference type="Pfam" id="PF17900">
    <property type="entry name" value="Peptidase_M1_N"/>
    <property type="match status" value="1"/>
</dbReference>
<dbReference type="PANTHER" id="PTHR11533">
    <property type="entry name" value="PROTEASE M1 ZINC METALLOPROTEASE"/>
    <property type="match status" value="1"/>
</dbReference>
<dbReference type="InterPro" id="IPR042097">
    <property type="entry name" value="Aminopeptidase_N-like_N_sf"/>
</dbReference>
<organism evidence="16 17">
    <name type="scientific">Moelleriella libera RCEF 2490</name>
    <dbReference type="NCBI Taxonomy" id="1081109"/>
    <lineage>
        <taxon>Eukaryota</taxon>
        <taxon>Fungi</taxon>
        <taxon>Dikarya</taxon>
        <taxon>Ascomycota</taxon>
        <taxon>Pezizomycotina</taxon>
        <taxon>Sordariomycetes</taxon>
        <taxon>Hypocreomycetidae</taxon>
        <taxon>Hypocreales</taxon>
        <taxon>Clavicipitaceae</taxon>
        <taxon>Moelleriella</taxon>
    </lineage>
</organism>
<evidence type="ECO:0000256" key="7">
    <source>
        <dbReference type="ARBA" id="ARBA00023049"/>
    </source>
</evidence>
<reference evidence="16 17" key="1">
    <citation type="journal article" date="2016" name="Genome Biol. Evol.">
        <title>Divergent and convergent evolution of fungal pathogenicity.</title>
        <authorList>
            <person name="Shang Y."/>
            <person name="Xiao G."/>
            <person name="Zheng P."/>
            <person name="Cen K."/>
            <person name="Zhan S."/>
            <person name="Wang C."/>
        </authorList>
    </citation>
    <scope>NUCLEOTIDE SEQUENCE [LARGE SCALE GENOMIC DNA]</scope>
    <source>
        <strain evidence="16 17">RCEF 2490</strain>
    </source>
</reference>
<evidence type="ECO:0000256" key="11">
    <source>
        <dbReference type="RuleBase" id="RU364040"/>
    </source>
</evidence>
<feature type="domain" description="Aminopeptidase N-like N-terminal" evidence="15">
    <location>
        <begin position="32"/>
        <end position="221"/>
    </location>
</feature>
<dbReference type="GO" id="GO:0120113">
    <property type="term" value="P:cytoplasm to vacuole targeting by the NVT pathway"/>
    <property type="evidence" value="ECO:0007669"/>
    <property type="project" value="EnsemblFungi"/>
</dbReference>
<accession>A0A168CI09</accession>
<dbReference type="Proteomes" id="UP000078544">
    <property type="component" value="Unassembled WGS sequence"/>
</dbReference>
<dbReference type="InterPro" id="IPR034016">
    <property type="entry name" value="M1_APN-typ"/>
</dbReference>
<keyword evidence="17" id="KW-1185">Reference proteome</keyword>
<evidence type="ECO:0000259" key="13">
    <source>
        <dbReference type="Pfam" id="PF01433"/>
    </source>
</evidence>
<evidence type="ECO:0000256" key="3">
    <source>
        <dbReference type="ARBA" id="ARBA00022670"/>
    </source>
</evidence>
<dbReference type="GO" id="GO:0005771">
    <property type="term" value="C:multivesicular body"/>
    <property type="evidence" value="ECO:0007669"/>
    <property type="project" value="EnsemblFungi"/>
</dbReference>
<dbReference type="GO" id="GO:0016020">
    <property type="term" value="C:membrane"/>
    <property type="evidence" value="ECO:0007669"/>
    <property type="project" value="TreeGrafter"/>
</dbReference>
<feature type="binding site" evidence="9">
    <location>
        <position position="328"/>
    </location>
    <ligand>
        <name>Zn(2+)</name>
        <dbReference type="ChEBI" id="CHEBI:29105"/>
        <note>catalytic</note>
    </ligand>
</feature>
<dbReference type="GO" id="GO:0042277">
    <property type="term" value="F:peptide binding"/>
    <property type="evidence" value="ECO:0007669"/>
    <property type="project" value="TreeGrafter"/>
</dbReference>
<feature type="site" description="Transition state stabilizer" evidence="10">
    <location>
        <position position="414"/>
    </location>
</feature>
<dbReference type="FunFam" id="2.60.40.1910:FF:000004">
    <property type="entry name" value="Aminopeptidase"/>
    <property type="match status" value="1"/>
</dbReference>
<evidence type="ECO:0000256" key="2">
    <source>
        <dbReference type="ARBA" id="ARBA00022438"/>
    </source>
</evidence>
<dbReference type="GO" id="GO:0008270">
    <property type="term" value="F:zinc ion binding"/>
    <property type="evidence" value="ECO:0007669"/>
    <property type="project" value="UniProtKB-UniRule"/>
</dbReference>
<evidence type="ECO:0000259" key="14">
    <source>
        <dbReference type="Pfam" id="PF11838"/>
    </source>
</evidence>
<dbReference type="GO" id="GO:0043171">
    <property type="term" value="P:peptide catabolic process"/>
    <property type="evidence" value="ECO:0007669"/>
    <property type="project" value="TreeGrafter"/>
</dbReference>
<sequence>MCRAQAGIDQTGGGAASGSDRGRELLPANVIPRHYHVTLEPDFQTLTFDGTVVIDLDVVEKSSSISLHTLELDIHSSKVSSNGQTVGSAPKVYYDEPTQVSKFDLDGSLAKGSQAQLEIKFTGQLNDKMAGFYRSTYKRDDGTEGILACTQMEATDCRRAFPCFDEPALKAKFTVTLVADKNLTCLSNMDVAKETEVQSTISGSSKKAVHFNTSPLMSSYLVAFIVGELNFVESRDFRVPVRVYAPPGQDIKHGHFSLNLAVKTLKFYEKVFGIDFPLPKMDQVAIPDFAQGAMENWGLVTYRVVDLLLDENTSGAATKERVAEVVQHELAHQWFGNLVTMDWWEGLWLNEGFATWTSWYSANIFYPEWKVWENYVTDNLASALSLDSLRSSHPIEVPVKRADEINQIFDAISYSKGSCVLRMVSTYLGEDVFLEGVRQYLKKHAYGNTKTEDLWASLSKVSGKPVQEIMTAWTKKVGYPVLTVTENAADSSIHVQQNRFLRTGDGKPEDDEVLFPVFLGLRTRDGVDRQVALKEREKSFKLPDLDFFKLNANHTGIFRTSYSPSRLEKLGQAAKEGLLSVEDRAGMIADAGALATSGYQKTSGVLNLLKGLDSENEFVVWNEIIARLGAIQGAWIFEDKATTDGLKKFQRDLLSARAHKMGWQFSDKDGHIEQQFKAMLFEGAGLSGDQSIIDASKDMFNKFMAGDKSAIHPNIRKSVFAIALKYGGAEEYDKILNFYRNSSNGDERNTCLRSLGRAKQPELIKRTLGLLFSSDVKDQDIYMPVIGLRAHPEGIEALYEYMETNWDLIYKKLPPTLSMLGTMVNIMTSGFTSQKQLDRVEKFFADKNNNGYDQSLNQSLDGVRSKISWLGRDREDVAAWVKSNGYV</sequence>
<keyword evidence="7 11" id="KW-0482">Metalloprotease</keyword>
<comment type="cofactor">
    <cofactor evidence="9 11">
        <name>Zn(2+)</name>
        <dbReference type="ChEBI" id="CHEBI:29105"/>
    </cofactor>
    <text evidence="9 11">Binds 1 zinc ion per subunit.</text>
</comment>
<comment type="similarity">
    <text evidence="1 11">Belongs to the peptidase M1 family.</text>
</comment>
<dbReference type="PRINTS" id="PR00756">
    <property type="entry name" value="ALADIPTASE"/>
</dbReference>
<dbReference type="Gene3D" id="2.60.40.1730">
    <property type="entry name" value="tricorn interacting facor f3 domain"/>
    <property type="match status" value="1"/>
</dbReference>
<evidence type="ECO:0000313" key="17">
    <source>
        <dbReference type="Proteomes" id="UP000078544"/>
    </source>
</evidence>
<feature type="active site" description="Proton acceptor" evidence="8">
    <location>
        <position position="329"/>
    </location>
</feature>
<dbReference type="EC" id="3.4.11.-" evidence="11"/>
<evidence type="ECO:0000259" key="15">
    <source>
        <dbReference type="Pfam" id="PF17900"/>
    </source>
</evidence>
<evidence type="ECO:0000256" key="12">
    <source>
        <dbReference type="SAM" id="MobiDB-lite"/>
    </source>
</evidence>
<feature type="region of interest" description="Disordered" evidence="12">
    <location>
        <begin position="1"/>
        <end position="22"/>
    </location>
</feature>
<dbReference type="STRING" id="1081109.A0A168CI09"/>
<dbReference type="InterPro" id="IPR045357">
    <property type="entry name" value="Aminopeptidase_N-like_N"/>
</dbReference>
<dbReference type="CDD" id="cd09601">
    <property type="entry name" value="M1_APN-Q_like"/>
    <property type="match status" value="1"/>
</dbReference>